<evidence type="ECO:0000313" key="6">
    <source>
        <dbReference type="Proteomes" id="UP000784435"/>
    </source>
</evidence>
<proteinExistence type="inferred from homology"/>
<feature type="compositionally biased region" description="Low complexity" evidence="3">
    <location>
        <begin position="145"/>
        <end position="159"/>
    </location>
</feature>
<dbReference type="InterPro" id="IPR002068">
    <property type="entry name" value="A-crystallin/Hsp20_dom"/>
</dbReference>
<dbReference type="PANTHER" id="PTHR11527">
    <property type="entry name" value="HEAT-SHOCK PROTEIN 20 FAMILY MEMBER"/>
    <property type="match status" value="1"/>
</dbReference>
<dbReference type="EMBL" id="DYUK01000145">
    <property type="protein sequence ID" value="HJG80070.1"/>
    <property type="molecule type" value="Genomic_DNA"/>
</dbReference>
<evidence type="ECO:0000256" key="1">
    <source>
        <dbReference type="PROSITE-ProRule" id="PRU00285"/>
    </source>
</evidence>
<evidence type="ECO:0000259" key="4">
    <source>
        <dbReference type="PROSITE" id="PS01031"/>
    </source>
</evidence>
<evidence type="ECO:0000256" key="3">
    <source>
        <dbReference type="SAM" id="MobiDB-lite"/>
    </source>
</evidence>
<accession>A0A921MD62</accession>
<feature type="region of interest" description="Disordered" evidence="3">
    <location>
        <begin position="130"/>
        <end position="166"/>
    </location>
</feature>
<dbReference type="InterPro" id="IPR008978">
    <property type="entry name" value="HSP20-like_chaperone"/>
</dbReference>
<protein>
    <submittedName>
        <fullName evidence="5">Hsp20/alpha crystallin family protein</fullName>
    </submittedName>
</protein>
<sequence length="166" mass="17549">MNATSFNPIRDIDRFFSDVTRTPNSVGLPMDLYRTGDSFIAQIDMPGVDPASIDVDVEDRTLTVRAERAAAVADADTKWLTRERPTGTFARQLTLGHRVAVSRISADYADGVLTLTIPVADEAKPRKISVAHSGGTSRGVISGEAADPATPAATDAHATGQTPAAD</sequence>
<dbReference type="Proteomes" id="UP000784435">
    <property type="component" value="Unassembled WGS sequence"/>
</dbReference>
<dbReference type="Pfam" id="PF00011">
    <property type="entry name" value="HSP20"/>
    <property type="match status" value="1"/>
</dbReference>
<gene>
    <name evidence="5" type="ORF">K8V08_06630</name>
</gene>
<dbReference type="AlphaFoldDB" id="A0A921MD62"/>
<evidence type="ECO:0000313" key="5">
    <source>
        <dbReference type="EMBL" id="HJG80070.1"/>
    </source>
</evidence>
<dbReference type="SUPFAM" id="SSF49764">
    <property type="entry name" value="HSP20-like chaperones"/>
    <property type="match status" value="1"/>
</dbReference>
<evidence type="ECO:0000256" key="2">
    <source>
        <dbReference type="RuleBase" id="RU003616"/>
    </source>
</evidence>
<dbReference type="Gene3D" id="2.60.40.790">
    <property type="match status" value="1"/>
</dbReference>
<organism evidence="5 6">
    <name type="scientific">Brevibacterium senegalense</name>
    <dbReference type="NCBI Taxonomy" id="1033736"/>
    <lineage>
        <taxon>Bacteria</taxon>
        <taxon>Bacillati</taxon>
        <taxon>Actinomycetota</taxon>
        <taxon>Actinomycetes</taxon>
        <taxon>Micrococcales</taxon>
        <taxon>Brevibacteriaceae</taxon>
        <taxon>Brevibacterium</taxon>
    </lineage>
</organism>
<feature type="domain" description="SHSP" evidence="4">
    <location>
        <begin position="21"/>
        <end position="133"/>
    </location>
</feature>
<comment type="similarity">
    <text evidence="1 2">Belongs to the small heat shock protein (HSP20) family.</text>
</comment>
<reference evidence="5" key="1">
    <citation type="journal article" date="2021" name="PeerJ">
        <title>Extensive microbial diversity within the chicken gut microbiome revealed by metagenomics and culture.</title>
        <authorList>
            <person name="Gilroy R."/>
            <person name="Ravi A."/>
            <person name="Getino M."/>
            <person name="Pursley I."/>
            <person name="Horton D.L."/>
            <person name="Alikhan N.F."/>
            <person name="Baker D."/>
            <person name="Gharbi K."/>
            <person name="Hall N."/>
            <person name="Watson M."/>
            <person name="Adriaenssens E.M."/>
            <person name="Foster-Nyarko E."/>
            <person name="Jarju S."/>
            <person name="Secka A."/>
            <person name="Antonio M."/>
            <person name="Oren A."/>
            <person name="Chaudhuri R.R."/>
            <person name="La Ragione R."/>
            <person name="Hildebrand F."/>
            <person name="Pallen M.J."/>
        </authorList>
    </citation>
    <scope>NUCLEOTIDE SEQUENCE</scope>
    <source>
        <strain evidence="5">ChiGjej5B5-7349</strain>
    </source>
</reference>
<reference evidence="5" key="2">
    <citation type="submission" date="2021-09" db="EMBL/GenBank/DDBJ databases">
        <authorList>
            <person name="Gilroy R."/>
        </authorList>
    </citation>
    <scope>NUCLEOTIDE SEQUENCE</scope>
    <source>
        <strain evidence="5">ChiGjej5B5-7349</strain>
    </source>
</reference>
<name>A0A921MD62_9MICO</name>
<dbReference type="PROSITE" id="PS01031">
    <property type="entry name" value="SHSP"/>
    <property type="match status" value="1"/>
</dbReference>
<dbReference type="CDD" id="cd06464">
    <property type="entry name" value="ACD_sHsps-like"/>
    <property type="match status" value="1"/>
</dbReference>
<dbReference type="InterPro" id="IPR031107">
    <property type="entry name" value="Small_HSP"/>
</dbReference>
<comment type="caution">
    <text evidence="5">The sequence shown here is derived from an EMBL/GenBank/DDBJ whole genome shotgun (WGS) entry which is preliminary data.</text>
</comment>